<keyword evidence="3" id="KW-1185">Reference proteome</keyword>
<evidence type="ECO:0000256" key="1">
    <source>
        <dbReference type="SAM" id="MobiDB-lite"/>
    </source>
</evidence>
<comment type="caution">
    <text evidence="2">The sequence shown here is derived from an EMBL/GenBank/DDBJ whole genome shotgun (WGS) entry which is preliminary data.</text>
</comment>
<feature type="non-terminal residue" evidence="2">
    <location>
        <position position="83"/>
    </location>
</feature>
<feature type="compositionally biased region" description="Polar residues" evidence="1">
    <location>
        <begin position="30"/>
        <end position="47"/>
    </location>
</feature>
<sequence length="83" mass="9090">MVSPAKKGKSTDQPEQRRRFPQGLILMTKQGPSSSRSRGNQGDQSPTPLRDNTPPRHSPPGSNEEDSRCPLSREIMRAPIPAG</sequence>
<feature type="region of interest" description="Disordered" evidence="1">
    <location>
        <begin position="1"/>
        <end position="83"/>
    </location>
</feature>
<protein>
    <submittedName>
        <fullName evidence="2">Uncharacterized protein</fullName>
    </submittedName>
</protein>
<evidence type="ECO:0000313" key="3">
    <source>
        <dbReference type="Proteomes" id="UP000265520"/>
    </source>
</evidence>
<feature type="compositionally biased region" description="Basic and acidic residues" evidence="1">
    <location>
        <begin position="9"/>
        <end position="18"/>
    </location>
</feature>
<dbReference type="AlphaFoldDB" id="A0A392TXM4"/>
<name>A0A392TXM4_9FABA</name>
<dbReference type="Proteomes" id="UP000265520">
    <property type="component" value="Unassembled WGS sequence"/>
</dbReference>
<evidence type="ECO:0000313" key="2">
    <source>
        <dbReference type="EMBL" id="MCI65217.1"/>
    </source>
</evidence>
<dbReference type="EMBL" id="LXQA010671688">
    <property type="protein sequence ID" value="MCI65217.1"/>
    <property type="molecule type" value="Genomic_DNA"/>
</dbReference>
<proteinExistence type="predicted"/>
<accession>A0A392TXM4</accession>
<reference evidence="2 3" key="1">
    <citation type="journal article" date="2018" name="Front. Plant Sci.">
        <title>Red Clover (Trifolium pratense) and Zigzag Clover (T. medium) - A Picture of Genomic Similarities and Differences.</title>
        <authorList>
            <person name="Dluhosova J."/>
            <person name="Istvanek J."/>
            <person name="Nedelnik J."/>
            <person name="Repkova J."/>
        </authorList>
    </citation>
    <scope>NUCLEOTIDE SEQUENCE [LARGE SCALE GENOMIC DNA]</scope>
    <source>
        <strain evidence="3">cv. 10/8</strain>
        <tissue evidence="2">Leaf</tissue>
    </source>
</reference>
<organism evidence="2 3">
    <name type="scientific">Trifolium medium</name>
    <dbReference type="NCBI Taxonomy" id="97028"/>
    <lineage>
        <taxon>Eukaryota</taxon>
        <taxon>Viridiplantae</taxon>
        <taxon>Streptophyta</taxon>
        <taxon>Embryophyta</taxon>
        <taxon>Tracheophyta</taxon>
        <taxon>Spermatophyta</taxon>
        <taxon>Magnoliopsida</taxon>
        <taxon>eudicotyledons</taxon>
        <taxon>Gunneridae</taxon>
        <taxon>Pentapetalae</taxon>
        <taxon>rosids</taxon>
        <taxon>fabids</taxon>
        <taxon>Fabales</taxon>
        <taxon>Fabaceae</taxon>
        <taxon>Papilionoideae</taxon>
        <taxon>50 kb inversion clade</taxon>
        <taxon>NPAAA clade</taxon>
        <taxon>Hologalegina</taxon>
        <taxon>IRL clade</taxon>
        <taxon>Trifolieae</taxon>
        <taxon>Trifolium</taxon>
    </lineage>
</organism>